<dbReference type="Pfam" id="PF04720">
    <property type="entry name" value="PDDEXK_6"/>
    <property type="match status" value="1"/>
</dbReference>
<dbReference type="Proteomes" id="UP000030748">
    <property type="component" value="Unassembled WGS sequence"/>
</dbReference>
<evidence type="ECO:0000313" key="3">
    <source>
        <dbReference type="Proteomes" id="UP000030748"/>
    </source>
</evidence>
<feature type="compositionally biased region" description="Basic and acidic residues" evidence="1">
    <location>
        <begin position="55"/>
        <end position="70"/>
    </location>
</feature>
<evidence type="ECO:0008006" key="4">
    <source>
        <dbReference type="Google" id="ProtNLM"/>
    </source>
</evidence>
<dbReference type="NCBIfam" id="TIGR01615">
    <property type="entry name" value="A_thal_3542"/>
    <property type="match status" value="1"/>
</dbReference>
<organism evidence="2 3">
    <name type="scientific">Erythranthe guttata</name>
    <name type="common">Yellow monkey flower</name>
    <name type="synonym">Mimulus guttatus</name>
    <dbReference type="NCBI Taxonomy" id="4155"/>
    <lineage>
        <taxon>Eukaryota</taxon>
        <taxon>Viridiplantae</taxon>
        <taxon>Streptophyta</taxon>
        <taxon>Embryophyta</taxon>
        <taxon>Tracheophyta</taxon>
        <taxon>Spermatophyta</taxon>
        <taxon>Magnoliopsida</taxon>
        <taxon>eudicotyledons</taxon>
        <taxon>Gunneridae</taxon>
        <taxon>Pentapetalae</taxon>
        <taxon>asterids</taxon>
        <taxon>lamiids</taxon>
        <taxon>Lamiales</taxon>
        <taxon>Phrymaceae</taxon>
        <taxon>Erythranthe</taxon>
    </lineage>
</organism>
<dbReference type="PhylomeDB" id="A0A022QJH5"/>
<sequence>MVNIPVRFNRMAAAFDEMARVRSYESSGSEHSSADLSDLVNSFFEREIREQIRTTDDDVIDRDENGNRIDDGDESDQNNSKDFELEDSLKKLFNRDQNDVVFRSRIHAEVEKALAEVAAGDNYSSPDFKRRLMARLRSGGLDAGMCKSKWEKNGRIPSGNYEYVDVKAGETRYIVEVYIAGEFTIARPTGCYTSLLDLFPQICVCKEDELSRLVKLMCRAMRKSMKSVDLTLPPWRRLAYLKAKWFGSYKRTINEVRGGVAAAKDLAGNRFVGFAPAAAMGASLYCRVDFTTKSGGRVGNLAAAFKQKEMVVL</sequence>
<dbReference type="OMA" id="TFNGYKE"/>
<gene>
    <name evidence="2" type="ORF">MIMGU_mgv1a021776mg</name>
</gene>
<dbReference type="eggNOG" id="ENOG502QVJD">
    <property type="taxonomic scope" value="Eukaryota"/>
</dbReference>
<feature type="region of interest" description="Disordered" evidence="1">
    <location>
        <begin position="55"/>
        <end position="81"/>
    </location>
</feature>
<dbReference type="EMBL" id="KI631456">
    <property type="protein sequence ID" value="EYU27714.1"/>
    <property type="molecule type" value="Genomic_DNA"/>
</dbReference>
<dbReference type="OrthoDB" id="548115at2759"/>
<accession>A0A022QJH5</accession>
<dbReference type="PANTHER" id="PTHR31579:SF42">
    <property type="entry name" value="DUF506 FAMILY PROTEIN (DUF506)"/>
    <property type="match status" value="1"/>
</dbReference>
<dbReference type="KEGG" id="egt:105968326"/>
<dbReference type="InterPro" id="IPR006502">
    <property type="entry name" value="PDDEXK-like"/>
</dbReference>
<dbReference type="PANTHER" id="PTHR31579">
    <property type="entry name" value="OS03G0796600 PROTEIN"/>
    <property type="match status" value="1"/>
</dbReference>
<name>A0A022QJH5_ERYGU</name>
<reference evidence="2 3" key="1">
    <citation type="journal article" date="2013" name="Proc. Natl. Acad. Sci. U.S.A.">
        <title>Fine-scale variation in meiotic recombination in Mimulus inferred from population shotgun sequencing.</title>
        <authorList>
            <person name="Hellsten U."/>
            <person name="Wright K.M."/>
            <person name="Jenkins J."/>
            <person name="Shu S."/>
            <person name="Yuan Y."/>
            <person name="Wessler S.R."/>
            <person name="Schmutz J."/>
            <person name="Willis J.H."/>
            <person name="Rokhsar D.S."/>
        </authorList>
    </citation>
    <scope>NUCLEOTIDE SEQUENCE [LARGE SCALE GENOMIC DNA]</scope>
    <source>
        <strain evidence="3">cv. DUN x IM62</strain>
    </source>
</reference>
<keyword evidence="3" id="KW-1185">Reference proteome</keyword>
<dbReference type="AlphaFoldDB" id="A0A022QJH5"/>
<protein>
    <recommendedName>
        <fullName evidence="4">DUF506 family protein</fullName>
    </recommendedName>
</protein>
<evidence type="ECO:0000256" key="1">
    <source>
        <dbReference type="SAM" id="MobiDB-lite"/>
    </source>
</evidence>
<evidence type="ECO:0000313" key="2">
    <source>
        <dbReference type="EMBL" id="EYU27714.1"/>
    </source>
</evidence>
<proteinExistence type="predicted"/>